<keyword evidence="1" id="KW-0472">Membrane</keyword>
<reference evidence="2 3" key="1">
    <citation type="submission" date="2022-03" db="EMBL/GenBank/DDBJ databases">
        <title>Complete genome analysis of Roseomonas KG 17.1 : a prolific producer of plant growth promoters.</title>
        <authorList>
            <person name="Saadouli I."/>
            <person name="Najjari A."/>
            <person name="Mosbah A."/>
            <person name="Ouzari H.I."/>
        </authorList>
    </citation>
    <scope>NUCLEOTIDE SEQUENCE [LARGE SCALE GENOMIC DNA]</scope>
    <source>
        <strain evidence="2 3">KG17-1</strain>
    </source>
</reference>
<keyword evidence="1" id="KW-0812">Transmembrane</keyword>
<proteinExistence type="predicted"/>
<accession>A0ABS9WDQ0</accession>
<keyword evidence="3" id="KW-1185">Reference proteome</keyword>
<sequence>MTPFGDMPLTWLAVWVGDAAFMLGGAIQFGTICAVRAAEELVEHRRADSFLGFFECSLWALLVAWASGVALATPWAPPGWLCLDAVLFGAGAAVNGGCAFGSVARLGEG</sequence>
<dbReference type="Proteomes" id="UP001201985">
    <property type="component" value="Unassembled WGS sequence"/>
</dbReference>
<evidence type="ECO:0000256" key="1">
    <source>
        <dbReference type="SAM" id="Phobius"/>
    </source>
</evidence>
<gene>
    <name evidence="2" type="ORF">MON41_26155</name>
</gene>
<dbReference type="EMBL" id="JALBUU010000125">
    <property type="protein sequence ID" value="MCI0757118.1"/>
    <property type="molecule type" value="Genomic_DNA"/>
</dbReference>
<name>A0ABS9WDQ0_9PROT</name>
<feature type="transmembrane region" description="Helical" evidence="1">
    <location>
        <begin position="85"/>
        <end position="104"/>
    </location>
</feature>
<protein>
    <recommendedName>
        <fullName evidence="4">Sulphur transport domain-containing protein</fullName>
    </recommendedName>
</protein>
<evidence type="ECO:0008006" key="4">
    <source>
        <dbReference type="Google" id="ProtNLM"/>
    </source>
</evidence>
<evidence type="ECO:0000313" key="2">
    <source>
        <dbReference type="EMBL" id="MCI0757118.1"/>
    </source>
</evidence>
<dbReference type="RefSeq" id="WP_120010014.1">
    <property type="nucleotide sequence ID" value="NZ_JALBUU010000125.1"/>
</dbReference>
<evidence type="ECO:0000313" key="3">
    <source>
        <dbReference type="Proteomes" id="UP001201985"/>
    </source>
</evidence>
<organism evidence="2 3">
    <name type="scientific">Teichococcus vastitatis</name>
    <dbReference type="NCBI Taxonomy" id="2307076"/>
    <lineage>
        <taxon>Bacteria</taxon>
        <taxon>Pseudomonadati</taxon>
        <taxon>Pseudomonadota</taxon>
        <taxon>Alphaproteobacteria</taxon>
        <taxon>Acetobacterales</taxon>
        <taxon>Roseomonadaceae</taxon>
        <taxon>Roseomonas</taxon>
    </lineage>
</organism>
<feature type="transmembrane region" description="Helical" evidence="1">
    <location>
        <begin position="12"/>
        <end position="38"/>
    </location>
</feature>
<keyword evidence="1" id="KW-1133">Transmembrane helix</keyword>
<comment type="caution">
    <text evidence="2">The sequence shown here is derived from an EMBL/GenBank/DDBJ whole genome shotgun (WGS) entry which is preliminary data.</text>
</comment>
<feature type="transmembrane region" description="Helical" evidence="1">
    <location>
        <begin position="50"/>
        <end position="73"/>
    </location>
</feature>